<keyword evidence="4" id="KW-1185">Reference proteome</keyword>
<gene>
    <name evidence="3" type="ORF">PGUG_02605</name>
</gene>
<reference evidence="3 4" key="1">
    <citation type="journal article" date="2009" name="Nature">
        <title>Evolution of pathogenicity and sexual reproduction in eight Candida genomes.</title>
        <authorList>
            <person name="Butler G."/>
            <person name="Rasmussen M.D."/>
            <person name="Lin M.F."/>
            <person name="Santos M.A."/>
            <person name="Sakthikumar S."/>
            <person name="Munro C.A."/>
            <person name="Rheinbay E."/>
            <person name="Grabherr M."/>
            <person name="Forche A."/>
            <person name="Reedy J.L."/>
            <person name="Agrafioti I."/>
            <person name="Arnaud M.B."/>
            <person name="Bates S."/>
            <person name="Brown A.J."/>
            <person name="Brunke S."/>
            <person name="Costanzo M.C."/>
            <person name="Fitzpatrick D.A."/>
            <person name="de Groot P.W."/>
            <person name="Harris D."/>
            <person name="Hoyer L.L."/>
            <person name="Hube B."/>
            <person name="Klis F.M."/>
            <person name="Kodira C."/>
            <person name="Lennard N."/>
            <person name="Logue M.E."/>
            <person name="Martin R."/>
            <person name="Neiman A.M."/>
            <person name="Nikolaou E."/>
            <person name="Quail M.A."/>
            <person name="Quinn J."/>
            <person name="Santos M.C."/>
            <person name="Schmitzberger F.F."/>
            <person name="Sherlock G."/>
            <person name="Shah P."/>
            <person name="Silverstein K.A."/>
            <person name="Skrzypek M.S."/>
            <person name="Soll D."/>
            <person name="Staggs R."/>
            <person name="Stansfield I."/>
            <person name="Stumpf M.P."/>
            <person name="Sudbery P.E."/>
            <person name="Srikantha T."/>
            <person name="Zeng Q."/>
            <person name="Berman J."/>
            <person name="Berriman M."/>
            <person name="Heitman J."/>
            <person name="Gow N.A."/>
            <person name="Lorenz M.C."/>
            <person name="Birren B.W."/>
            <person name="Kellis M."/>
            <person name="Cuomo C.A."/>
        </authorList>
    </citation>
    <scope>NUCLEOTIDE SEQUENCE [LARGE SCALE GENOMIC DNA]</scope>
    <source>
        <strain evidence="4">ATCC 6260 / CBS 566 / DSM 6381 / JCM 1539 / NBRC 10279 / NRRL Y-324</strain>
    </source>
</reference>
<dbReference type="AlphaFoldDB" id="A5DH54"/>
<dbReference type="InParanoid" id="A5DH54"/>
<accession>A5DH54</accession>
<dbReference type="HOGENOM" id="CLU_460835_0_0_1"/>
<dbReference type="InterPro" id="IPR009091">
    <property type="entry name" value="RCC1/BLIP-II"/>
</dbReference>
<protein>
    <recommendedName>
        <fullName evidence="5">F-box domain-containing protein</fullName>
    </recommendedName>
</protein>
<dbReference type="InterPro" id="IPR051553">
    <property type="entry name" value="Ran_GTPase-activating"/>
</dbReference>
<evidence type="ECO:0000256" key="1">
    <source>
        <dbReference type="PROSITE-ProRule" id="PRU00235"/>
    </source>
</evidence>
<evidence type="ECO:0000313" key="4">
    <source>
        <dbReference type="Proteomes" id="UP000001997"/>
    </source>
</evidence>
<dbReference type="RefSeq" id="XP_001484876.2">
    <property type="nucleotide sequence ID" value="XM_001484826.1"/>
</dbReference>
<dbReference type="GO" id="GO:0005737">
    <property type="term" value="C:cytoplasm"/>
    <property type="evidence" value="ECO:0007669"/>
    <property type="project" value="TreeGrafter"/>
</dbReference>
<feature type="repeat" description="RCC1" evidence="1">
    <location>
        <begin position="77"/>
        <end position="141"/>
    </location>
</feature>
<dbReference type="InterPro" id="IPR036047">
    <property type="entry name" value="F-box-like_dom_sf"/>
</dbReference>
<dbReference type="PANTHER" id="PTHR45982:SF3">
    <property type="entry name" value="F-BOX PROTEIN POF9"/>
    <property type="match status" value="1"/>
</dbReference>
<evidence type="ECO:0008006" key="5">
    <source>
        <dbReference type="Google" id="ProtNLM"/>
    </source>
</evidence>
<dbReference type="PANTHER" id="PTHR45982">
    <property type="entry name" value="REGULATOR OF CHROMOSOME CONDENSATION"/>
    <property type="match status" value="1"/>
</dbReference>
<evidence type="ECO:0000256" key="2">
    <source>
        <dbReference type="SAM" id="MobiDB-lite"/>
    </source>
</evidence>
<dbReference type="GO" id="GO:0005085">
    <property type="term" value="F:guanyl-nucleotide exchange factor activity"/>
    <property type="evidence" value="ECO:0007669"/>
    <property type="project" value="TreeGrafter"/>
</dbReference>
<dbReference type="EMBL" id="CH408157">
    <property type="protein sequence ID" value="EDK38507.2"/>
    <property type="molecule type" value="Genomic_DNA"/>
</dbReference>
<dbReference type="eggNOG" id="ENOG502QUVE">
    <property type="taxonomic scope" value="Eukaryota"/>
</dbReference>
<dbReference type="Pfam" id="PF13540">
    <property type="entry name" value="RCC1_2"/>
    <property type="match status" value="1"/>
</dbReference>
<sequence>MSLIDLGEDILVSNVARYLRPIDILHLSMTCKDMRSNFETNDAYHMLYSKIFGSKPTPLSIENYDWKHLFHLRTSRAKLYTWGSPEQGRLGYLVNEIPPDHVITNGFRKGVCLPTNVVPFNQLVVSDISAGGFSFQILTNDGDLYYTGGRWKRLQSLGQSTPGPVNGRDYNPSMGSGSSYFPTPLPSLSQARARRMVGPGVAPPPDMARRYGREMNNRASMERTADSDNLTRPPEAQPALSKRVPIDAKFVTKLDLPDVLDGQSIEARSIISVSSGREHFIALDNQNGIYSWDTGNTTNIGVRITFPGIDPRKQITKISCGWNLSACHIKGVGIVVWYAREAVSEDSFEAKKLLAPARYVVIPGTNEYTPRDFLAGLDYVLIIDNDGKLLRFDIHAQSYANGSIDPSLAAKPFFVNSFNTWAEKKSEAGQAPTFTKLSGCYNSFAIFASDGSVVIGNKTITAADNEDGEPVVIPELQGRGVIDMAMGDYHYLALTDRGELLTWGRESSSCGCLGLGSKETFLSEHPEASGDSGSDIVANKPVVVKKPEEKGEWLAIAAAGWHSGGIFVCTGA</sequence>
<dbReference type="SUPFAM" id="SSF81383">
    <property type="entry name" value="F-box domain"/>
    <property type="match status" value="1"/>
</dbReference>
<proteinExistence type="predicted"/>
<dbReference type="STRING" id="294746.A5DH54"/>
<dbReference type="VEuPathDB" id="FungiDB:PGUG_02605"/>
<dbReference type="InterPro" id="IPR000408">
    <property type="entry name" value="Reg_chr_condens"/>
</dbReference>
<dbReference type="Proteomes" id="UP000001997">
    <property type="component" value="Unassembled WGS sequence"/>
</dbReference>
<organism evidence="3 4">
    <name type="scientific">Meyerozyma guilliermondii (strain ATCC 6260 / CBS 566 / DSM 6381 / JCM 1539 / NBRC 10279 / NRRL Y-324)</name>
    <name type="common">Yeast</name>
    <name type="synonym">Candida guilliermondii</name>
    <dbReference type="NCBI Taxonomy" id="294746"/>
    <lineage>
        <taxon>Eukaryota</taxon>
        <taxon>Fungi</taxon>
        <taxon>Dikarya</taxon>
        <taxon>Ascomycota</taxon>
        <taxon>Saccharomycotina</taxon>
        <taxon>Pichiomycetes</taxon>
        <taxon>Debaryomycetaceae</taxon>
        <taxon>Meyerozyma</taxon>
    </lineage>
</organism>
<dbReference type="OMA" id="MGDYHYL"/>
<dbReference type="OrthoDB" id="61110at2759"/>
<evidence type="ECO:0000313" key="3">
    <source>
        <dbReference type="EMBL" id="EDK38507.2"/>
    </source>
</evidence>
<name>A5DH54_PICGU</name>
<feature type="region of interest" description="Disordered" evidence="2">
    <location>
        <begin position="220"/>
        <end position="241"/>
    </location>
</feature>
<dbReference type="Gene3D" id="2.130.10.30">
    <property type="entry name" value="Regulator of chromosome condensation 1/beta-lactamase-inhibitor protein II"/>
    <property type="match status" value="2"/>
</dbReference>
<dbReference type="KEGG" id="pgu:PGUG_02605"/>
<dbReference type="PROSITE" id="PS50012">
    <property type="entry name" value="RCC1_3"/>
    <property type="match status" value="1"/>
</dbReference>
<dbReference type="SUPFAM" id="SSF50985">
    <property type="entry name" value="RCC1/BLIP-II"/>
    <property type="match status" value="1"/>
</dbReference>
<dbReference type="GeneID" id="5126581"/>
<dbReference type="FunCoup" id="A5DH54">
    <property type="interactions" value="100"/>
</dbReference>